<proteinExistence type="predicted"/>
<keyword evidence="1" id="KW-1133">Transmembrane helix</keyword>
<gene>
    <name evidence="2" type="ORF">FN924_15670</name>
</gene>
<evidence type="ECO:0000313" key="2">
    <source>
        <dbReference type="EMBL" id="QDP41486.1"/>
    </source>
</evidence>
<dbReference type="EMBL" id="CP041666">
    <property type="protein sequence ID" value="QDP41486.1"/>
    <property type="molecule type" value="Genomic_DNA"/>
</dbReference>
<keyword evidence="1" id="KW-0472">Membrane</keyword>
<feature type="transmembrane region" description="Helical" evidence="1">
    <location>
        <begin position="49"/>
        <end position="72"/>
    </location>
</feature>
<name>A0A516KJC1_9BACI</name>
<dbReference type="RefSeq" id="WP_143896079.1">
    <property type="nucleotide sequence ID" value="NZ_CP041666.1"/>
</dbReference>
<dbReference type="KEGG" id="aqt:FN924_15670"/>
<evidence type="ECO:0000313" key="3">
    <source>
        <dbReference type="Proteomes" id="UP000315215"/>
    </source>
</evidence>
<sequence>METIVSSRNGSIPSTLVILSIILPFIGLILSVVGIIVSRKSWKEEANGFIASGLICSIVGVVVQLFVSFYFLTSNS</sequence>
<keyword evidence="1" id="KW-0812">Transmembrane</keyword>
<dbReference type="Proteomes" id="UP000315215">
    <property type="component" value="Chromosome"/>
</dbReference>
<protein>
    <submittedName>
        <fullName evidence="2">DUF4190 domain-containing protein</fullName>
    </submittedName>
</protein>
<reference evidence="2 3" key="1">
    <citation type="submission" date="2019-07" db="EMBL/GenBank/DDBJ databases">
        <authorList>
            <person name="Li J."/>
        </authorList>
    </citation>
    <scope>NUCLEOTIDE SEQUENCE [LARGE SCALE GENOMIC DNA]</scope>
    <source>
        <strain evidence="2 3">TKL69</strain>
    </source>
</reference>
<dbReference type="OrthoDB" id="2972738at2"/>
<keyword evidence="3" id="KW-1185">Reference proteome</keyword>
<evidence type="ECO:0000256" key="1">
    <source>
        <dbReference type="SAM" id="Phobius"/>
    </source>
</evidence>
<feature type="transmembrane region" description="Helical" evidence="1">
    <location>
        <begin position="12"/>
        <end position="37"/>
    </location>
</feature>
<dbReference type="AlphaFoldDB" id="A0A516KJC1"/>
<organism evidence="2 3">
    <name type="scientific">Radiobacillus deserti</name>
    <dbReference type="NCBI Taxonomy" id="2594883"/>
    <lineage>
        <taxon>Bacteria</taxon>
        <taxon>Bacillati</taxon>
        <taxon>Bacillota</taxon>
        <taxon>Bacilli</taxon>
        <taxon>Bacillales</taxon>
        <taxon>Bacillaceae</taxon>
        <taxon>Radiobacillus</taxon>
    </lineage>
</organism>
<accession>A0A516KJC1</accession>